<dbReference type="InterPro" id="IPR009075">
    <property type="entry name" value="AcylCo_DH/oxidase_C"/>
</dbReference>
<dbReference type="STRING" id="1121925.SAMN02746011_00876"/>
<comment type="cofactor">
    <cofactor evidence="1 5">
        <name>FAD</name>
        <dbReference type="ChEBI" id="CHEBI:57692"/>
    </cofactor>
</comment>
<sequence length="404" mass="45097">MMTQSVEELAKLLYPEDVYNEAAALTLGELKVLQHLRMELEERVRPILIKCYEKAQLPRQEILTAFRNARIMDHPSLFEGRDEKWRVREIYNAFLYLEMARFDPSVATFFTVHGGLGYNTILIGANKAQRERYGTAIREFTAQTCFGLTEPDHGSDIAGGLATTAEKIGEEWILNGEKRWIGGAKTADFIPIFARDTETKKIKCFIVPGDAPGLSVEDIQHKIGLRLVNNGHITLKDVKVLDADRLEHINGYGDVAKIFIHTRTDVAHIAMGTAAGAFNAALKLTMTREQFGRKLAGFQLVQEKLARMQANVVAAISYSTRVANLQEKGIHEMKKSSLAKMHNALVMRETVALAREVCGGNGITYETEVARFFTDAEAIYTYEGTHEINAMIVARELTGIGAFV</sequence>
<dbReference type="InterPro" id="IPR046373">
    <property type="entry name" value="Acyl-CoA_Oxase/DH_mid-dom_sf"/>
</dbReference>
<comment type="similarity">
    <text evidence="2 5">Belongs to the acyl-CoA dehydrogenase family.</text>
</comment>
<evidence type="ECO:0000313" key="10">
    <source>
        <dbReference type="Proteomes" id="UP000189941"/>
    </source>
</evidence>
<keyword evidence="5" id="KW-0560">Oxidoreductase</keyword>
<evidence type="ECO:0000259" key="6">
    <source>
        <dbReference type="Pfam" id="PF00441"/>
    </source>
</evidence>
<accession>A0A1T4KXJ5</accession>
<evidence type="ECO:0000256" key="1">
    <source>
        <dbReference type="ARBA" id="ARBA00001974"/>
    </source>
</evidence>
<feature type="domain" description="Acyl-CoA dehydrogenase/oxidase C-terminal" evidence="6">
    <location>
        <begin position="251"/>
        <end position="397"/>
    </location>
</feature>
<evidence type="ECO:0000256" key="5">
    <source>
        <dbReference type="RuleBase" id="RU362125"/>
    </source>
</evidence>
<dbReference type="GO" id="GO:0006635">
    <property type="term" value="P:fatty acid beta-oxidation"/>
    <property type="evidence" value="ECO:0007669"/>
    <property type="project" value="InterPro"/>
</dbReference>
<dbReference type="InterPro" id="IPR036250">
    <property type="entry name" value="AcylCo_DH-like_C"/>
</dbReference>
<dbReference type="Gene3D" id="1.10.540.10">
    <property type="entry name" value="Acyl-CoA dehydrogenase/oxidase, N-terminal domain"/>
    <property type="match status" value="1"/>
</dbReference>
<evidence type="ECO:0000256" key="2">
    <source>
        <dbReference type="ARBA" id="ARBA00009347"/>
    </source>
</evidence>
<dbReference type="SUPFAM" id="SSF47203">
    <property type="entry name" value="Acyl-CoA dehydrogenase C-terminal domain-like"/>
    <property type="match status" value="1"/>
</dbReference>
<dbReference type="InterPro" id="IPR013786">
    <property type="entry name" value="AcylCoA_DH/ox_N"/>
</dbReference>
<dbReference type="PANTHER" id="PTHR43188:SF1">
    <property type="entry name" value="ACYL-COA DEHYDROGENASE"/>
    <property type="match status" value="1"/>
</dbReference>
<dbReference type="GO" id="GO:0050660">
    <property type="term" value="F:flavin adenine dinucleotide binding"/>
    <property type="evidence" value="ECO:0007669"/>
    <property type="project" value="InterPro"/>
</dbReference>
<dbReference type="SUPFAM" id="SSF56645">
    <property type="entry name" value="Acyl-CoA dehydrogenase NM domain-like"/>
    <property type="match status" value="1"/>
</dbReference>
<keyword evidence="3 5" id="KW-0285">Flavoprotein</keyword>
<dbReference type="Pfam" id="PF02771">
    <property type="entry name" value="Acyl-CoA_dh_N"/>
    <property type="match status" value="1"/>
</dbReference>
<evidence type="ECO:0000313" key="9">
    <source>
        <dbReference type="EMBL" id="SJZ47175.1"/>
    </source>
</evidence>
<feature type="domain" description="Acyl-CoA dehydrogenase/oxidase N-terminal" evidence="8">
    <location>
        <begin position="34"/>
        <end position="134"/>
    </location>
</feature>
<evidence type="ECO:0000256" key="4">
    <source>
        <dbReference type="ARBA" id="ARBA00022827"/>
    </source>
</evidence>
<dbReference type="PROSITE" id="PS00073">
    <property type="entry name" value="ACYL_COA_DH_2"/>
    <property type="match status" value="1"/>
</dbReference>
<reference evidence="10" key="1">
    <citation type="submission" date="2017-02" db="EMBL/GenBank/DDBJ databases">
        <authorList>
            <person name="Varghese N."/>
            <person name="Submissions S."/>
        </authorList>
    </citation>
    <scope>NUCLEOTIDE SEQUENCE [LARGE SCALE GENOMIC DNA]</scope>
    <source>
        <strain evidence="10">DSM 15739</strain>
    </source>
</reference>
<dbReference type="OrthoDB" id="9802447at2"/>
<dbReference type="EMBL" id="FUWO01000006">
    <property type="protein sequence ID" value="SJZ47175.1"/>
    <property type="molecule type" value="Genomic_DNA"/>
</dbReference>
<keyword evidence="10" id="KW-1185">Reference proteome</keyword>
<dbReference type="GO" id="GO:0003995">
    <property type="term" value="F:acyl-CoA dehydrogenase activity"/>
    <property type="evidence" value="ECO:0007669"/>
    <property type="project" value="InterPro"/>
</dbReference>
<dbReference type="InterPro" id="IPR006091">
    <property type="entry name" value="Acyl-CoA_Oxase/DH_mid-dom"/>
</dbReference>
<dbReference type="InterPro" id="IPR009100">
    <property type="entry name" value="AcylCoA_DH/oxidase_NM_dom_sf"/>
</dbReference>
<dbReference type="InterPro" id="IPR006089">
    <property type="entry name" value="Acyl-CoA_DH_CS"/>
</dbReference>
<dbReference type="AlphaFoldDB" id="A0A1T4KXJ5"/>
<proteinExistence type="inferred from homology"/>
<evidence type="ECO:0000259" key="7">
    <source>
        <dbReference type="Pfam" id="PF02770"/>
    </source>
</evidence>
<dbReference type="InterPro" id="IPR045008">
    <property type="entry name" value="ACX4-like"/>
</dbReference>
<dbReference type="Pfam" id="PF02770">
    <property type="entry name" value="Acyl-CoA_dh_M"/>
    <property type="match status" value="1"/>
</dbReference>
<dbReference type="Gene3D" id="2.40.110.10">
    <property type="entry name" value="Butyryl-CoA Dehydrogenase, subunit A, domain 2"/>
    <property type="match status" value="1"/>
</dbReference>
<dbReference type="InterPro" id="IPR037069">
    <property type="entry name" value="AcylCoA_DH/ox_N_sf"/>
</dbReference>
<feature type="domain" description="Acyl-CoA oxidase/dehydrogenase middle" evidence="7">
    <location>
        <begin position="145"/>
        <end position="238"/>
    </location>
</feature>
<keyword evidence="4 5" id="KW-0274">FAD</keyword>
<name>A0A1T4KXJ5_9LACT</name>
<organism evidence="9 10">
    <name type="scientific">Globicatella sulfidifaciens DSM 15739</name>
    <dbReference type="NCBI Taxonomy" id="1121925"/>
    <lineage>
        <taxon>Bacteria</taxon>
        <taxon>Bacillati</taxon>
        <taxon>Bacillota</taxon>
        <taxon>Bacilli</taxon>
        <taxon>Lactobacillales</taxon>
        <taxon>Aerococcaceae</taxon>
        <taxon>Globicatella</taxon>
    </lineage>
</organism>
<dbReference type="Gene3D" id="1.20.140.10">
    <property type="entry name" value="Butyryl-CoA Dehydrogenase, subunit A, domain 3"/>
    <property type="match status" value="1"/>
</dbReference>
<evidence type="ECO:0000256" key="3">
    <source>
        <dbReference type="ARBA" id="ARBA00022630"/>
    </source>
</evidence>
<protein>
    <submittedName>
        <fullName evidence="9">Glutaryl-CoA dehydrogenase</fullName>
    </submittedName>
</protein>
<dbReference type="Proteomes" id="UP000189941">
    <property type="component" value="Unassembled WGS sequence"/>
</dbReference>
<dbReference type="Pfam" id="PF00441">
    <property type="entry name" value="Acyl-CoA_dh_1"/>
    <property type="match status" value="1"/>
</dbReference>
<dbReference type="PANTHER" id="PTHR43188">
    <property type="entry name" value="ACYL-COENZYME A OXIDASE"/>
    <property type="match status" value="1"/>
</dbReference>
<gene>
    <name evidence="9" type="ORF">SAMN02746011_00876</name>
</gene>
<evidence type="ECO:0000259" key="8">
    <source>
        <dbReference type="Pfam" id="PF02771"/>
    </source>
</evidence>